<dbReference type="CDD" id="cd08432">
    <property type="entry name" value="PBP2_GcdR_TrpI_HvrB_AmpR_like"/>
    <property type="match status" value="1"/>
</dbReference>
<dbReference type="EMBL" id="CP101509">
    <property type="protein sequence ID" value="UTV29649.1"/>
    <property type="molecule type" value="Genomic_DNA"/>
</dbReference>
<dbReference type="InterPro" id="IPR000847">
    <property type="entry name" value="LysR_HTH_N"/>
</dbReference>
<keyword evidence="2" id="KW-0805">Transcription regulation</keyword>
<dbReference type="Pfam" id="PF03466">
    <property type="entry name" value="LysR_substrate"/>
    <property type="match status" value="1"/>
</dbReference>
<dbReference type="SUPFAM" id="SSF46785">
    <property type="entry name" value="Winged helix' DNA-binding domain"/>
    <property type="match status" value="1"/>
</dbReference>
<feature type="domain" description="HTH lysR-type" evidence="5">
    <location>
        <begin position="7"/>
        <end position="64"/>
    </location>
</feature>
<accession>A0ABY5GLQ8</accession>
<protein>
    <submittedName>
        <fullName evidence="6">LysR substrate-binding domain-containing protein</fullName>
    </submittedName>
</protein>
<evidence type="ECO:0000256" key="3">
    <source>
        <dbReference type="ARBA" id="ARBA00023125"/>
    </source>
</evidence>
<name>A0ABY5GLQ8_9GAMM</name>
<dbReference type="Gene3D" id="1.10.10.10">
    <property type="entry name" value="Winged helix-like DNA-binding domain superfamily/Winged helix DNA-binding domain"/>
    <property type="match status" value="1"/>
</dbReference>
<keyword evidence="7" id="KW-1185">Reference proteome</keyword>
<organism evidence="6 7">
    <name type="scientific">Photobacterium atrarenae</name>
    <dbReference type="NCBI Taxonomy" id="865757"/>
    <lineage>
        <taxon>Bacteria</taxon>
        <taxon>Pseudomonadati</taxon>
        <taxon>Pseudomonadota</taxon>
        <taxon>Gammaproteobacteria</taxon>
        <taxon>Vibrionales</taxon>
        <taxon>Vibrionaceae</taxon>
        <taxon>Photobacterium</taxon>
    </lineage>
</organism>
<sequence length="329" mass="36461">MIYKNLPATRALRTFEAAGRHLNFTKAADEVGLTPAAVSYQIKEIEAQLALKLFHRTSRTIALTAAGEIMHSAVTASLDGLQRALGQARQVSRDTDQLRVSLGARFATNWLFPRLGALKAVHPDLELSFDVTDELRDFERDDIDVAIRFGHGQYPGTRAHQLFGTEVVPVCSPEWLNRHQDLRAPEDLQRYTLSYVDCTTQGKSWPNWSMWMAAAGIDDFDDSRAVGFSDLSHVVQAALEGSVVGLAEPVMIERELAQGRLVRLFEEVHLRVAPHLSYHVVCPDDLDEISAAARFRDWLLGEVHSSSSAKSIDSHQGRKGCITLSADSS</sequence>
<evidence type="ECO:0000313" key="7">
    <source>
        <dbReference type="Proteomes" id="UP001057998"/>
    </source>
</evidence>
<evidence type="ECO:0000256" key="4">
    <source>
        <dbReference type="ARBA" id="ARBA00023163"/>
    </source>
</evidence>
<keyword evidence="3" id="KW-0238">DNA-binding</keyword>
<reference evidence="6" key="1">
    <citation type="submission" date="2022-07" db="EMBL/GenBank/DDBJ databases">
        <title>Genome sequencing of Photobacterium atrarenae GJH2-4.</title>
        <authorList>
            <person name="Park S.-J."/>
        </authorList>
    </citation>
    <scope>NUCLEOTIDE SEQUENCE</scope>
    <source>
        <strain evidence="6">GJH2-4</strain>
    </source>
</reference>
<dbReference type="Proteomes" id="UP001057998">
    <property type="component" value="Chromosome 2"/>
</dbReference>
<proteinExistence type="inferred from homology"/>
<dbReference type="PANTHER" id="PTHR30537">
    <property type="entry name" value="HTH-TYPE TRANSCRIPTIONAL REGULATOR"/>
    <property type="match status" value="1"/>
</dbReference>
<keyword evidence="4" id="KW-0804">Transcription</keyword>
<evidence type="ECO:0000259" key="5">
    <source>
        <dbReference type="PROSITE" id="PS50931"/>
    </source>
</evidence>
<evidence type="ECO:0000256" key="2">
    <source>
        <dbReference type="ARBA" id="ARBA00023015"/>
    </source>
</evidence>
<dbReference type="InterPro" id="IPR036388">
    <property type="entry name" value="WH-like_DNA-bd_sf"/>
</dbReference>
<dbReference type="InterPro" id="IPR036390">
    <property type="entry name" value="WH_DNA-bd_sf"/>
</dbReference>
<comment type="similarity">
    <text evidence="1">Belongs to the LysR transcriptional regulatory family.</text>
</comment>
<dbReference type="InterPro" id="IPR058163">
    <property type="entry name" value="LysR-type_TF_proteobact-type"/>
</dbReference>
<evidence type="ECO:0000256" key="1">
    <source>
        <dbReference type="ARBA" id="ARBA00009437"/>
    </source>
</evidence>
<dbReference type="SUPFAM" id="SSF53850">
    <property type="entry name" value="Periplasmic binding protein-like II"/>
    <property type="match status" value="1"/>
</dbReference>
<dbReference type="PROSITE" id="PS50931">
    <property type="entry name" value="HTH_LYSR"/>
    <property type="match status" value="1"/>
</dbReference>
<dbReference type="Gene3D" id="3.40.190.10">
    <property type="entry name" value="Periplasmic binding protein-like II"/>
    <property type="match status" value="2"/>
</dbReference>
<dbReference type="Pfam" id="PF00126">
    <property type="entry name" value="HTH_1"/>
    <property type="match status" value="1"/>
</dbReference>
<dbReference type="PANTHER" id="PTHR30537:SF26">
    <property type="entry name" value="GLYCINE CLEAVAGE SYSTEM TRANSCRIPTIONAL ACTIVATOR"/>
    <property type="match status" value="1"/>
</dbReference>
<evidence type="ECO:0000313" key="6">
    <source>
        <dbReference type="EMBL" id="UTV29649.1"/>
    </source>
</evidence>
<dbReference type="InterPro" id="IPR005119">
    <property type="entry name" value="LysR_subst-bd"/>
</dbReference>
<gene>
    <name evidence="6" type="ORF">NNL38_21805</name>
</gene>
<dbReference type="RefSeq" id="WP_255390967.1">
    <property type="nucleotide sequence ID" value="NZ_CP101509.1"/>
</dbReference>